<evidence type="ECO:0000256" key="1">
    <source>
        <dbReference type="SAM" id="MobiDB-lite"/>
    </source>
</evidence>
<organism evidence="2 3">
    <name type="scientific">Colletotrichum tanaceti</name>
    <dbReference type="NCBI Taxonomy" id="1306861"/>
    <lineage>
        <taxon>Eukaryota</taxon>
        <taxon>Fungi</taxon>
        <taxon>Dikarya</taxon>
        <taxon>Ascomycota</taxon>
        <taxon>Pezizomycotina</taxon>
        <taxon>Sordariomycetes</taxon>
        <taxon>Hypocreomycetidae</taxon>
        <taxon>Glomerellales</taxon>
        <taxon>Glomerellaceae</taxon>
        <taxon>Colletotrichum</taxon>
        <taxon>Colletotrichum destructivum species complex</taxon>
    </lineage>
</organism>
<dbReference type="Proteomes" id="UP000310108">
    <property type="component" value="Unassembled WGS sequence"/>
</dbReference>
<sequence length="66" mass="7271">MRPGILSRLTSSVDCRNQDASQPQGHDYEATRCLRDSREAAVPACEAGHLSPHQLPDRQIVTLGEE</sequence>
<feature type="compositionally biased region" description="Polar residues" evidence="1">
    <location>
        <begin position="8"/>
        <end position="24"/>
    </location>
</feature>
<evidence type="ECO:0000313" key="2">
    <source>
        <dbReference type="EMBL" id="TKW48257.1"/>
    </source>
</evidence>
<comment type="caution">
    <text evidence="2">The sequence shown here is derived from an EMBL/GenBank/DDBJ whole genome shotgun (WGS) entry which is preliminary data.</text>
</comment>
<feature type="region of interest" description="Disordered" evidence="1">
    <location>
        <begin position="46"/>
        <end position="66"/>
    </location>
</feature>
<protein>
    <submittedName>
        <fullName evidence="2">Uncharacterized protein</fullName>
    </submittedName>
</protein>
<reference evidence="2 3" key="1">
    <citation type="journal article" date="2019" name="PLoS ONE">
        <title>Comparative genome analysis indicates high evolutionary potential of pathogenicity genes in Colletotrichum tanaceti.</title>
        <authorList>
            <person name="Lelwala R.V."/>
            <person name="Korhonen P.K."/>
            <person name="Young N.D."/>
            <person name="Scott J.B."/>
            <person name="Ades P.A."/>
            <person name="Gasser R.B."/>
            <person name="Taylor P.W.J."/>
        </authorList>
    </citation>
    <scope>NUCLEOTIDE SEQUENCE [LARGE SCALE GENOMIC DNA]</scope>
    <source>
        <strain evidence="2">BRIP57314</strain>
    </source>
</reference>
<gene>
    <name evidence="2" type="ORF">CTA1_7240</name>
</gene>
<accession>A0A4U6X4J2</accession>
<dbReference type="AlphaFoldDB" id="A0A4U6X4J2"/>
<keyword evidence="3" id="KW-1185">Reference proteome</keyword>
<name>A0A4U6X4J2_9PEZI</name>
<dbReference type="EMBL" id="PJEX01001311">
    <property type="protein sequence ID" value="TKW48257.1"/>
    <property type="molecule type" value="Genomic_DNA"/>
</dbReference>
<evidence type="ECO:0000313" key="3">
    <source>
        <dbReference type="Proteomes" id="UP000310108"/>
    </source>
</evidence>
<feature type="region of interest" description="Disordered" evidence="1">
    <location>
        <begin position="1"/>
        <end position="28"/>
    </location>
</feature>
<proteinExistence type="predicted"/>